<dbReference type="InParanoid" id="A0A6P7K096"/>
<reference evidence="9" key="1">
    <citation type="submission" date="2025-08" db="UniProtKB">
        <authorList>
            <consortium name="RefSeq"/>
        </authorList>
    </citation>
    <scope>IDENTIFICATION</scope>
</reference>
<evidence type="ECO:0000256" key="3">
    <source>
        <dbReference type="ARBA" id="ARBA00023015"/>
    </source>
</evidence>
<evidence type="ECO:0000256" key="1">
    <source>
        <dbReference type="ARBA" id="ARBA00004123"/>
    </source>
</evidence>
<dbReference type="SUPFAM" id="SSF47459">
    <property type="entry name" value="HLH, helix-loop-helix DNA-binding domain"/>
    <property type="match status" value="1"/>
</dbReference>
<protein>
    <submittedName>
        <fullName evidence="9">Transcription factor HES-2-like</fullName>
    </submittedName>
</protein>
<evidence type="ECO:0000259" key="7">
    <source>
        <dbReference type="PROSITE" id="PS50888"/>
    </source>
</evidence>
<dbReference type="Proteomes" id="UP000515145">
    <property type="component" value="Chromosome 16"/>
</dbReference>
<name>A0A6P7K096_9TELE</name>
<comment type="subcellular location">
    <subcellularLocation>
        <location evidence="1">Nucleus</location>
    </subcellularLocation>
</comment>
<dbReference type="OrthoDB" id="8930573at2759"/>
<dbReference type="InterPro" id="IPR036638">
    <property type="entry name" value="HLH_DNA-bd_sf"/>
</dbReference>
<feature type="domain" description="BHLH" evidence="7">
    <location>
        <begin position="13"/>
        <end position="67"/>
    </location>
</feature>
<evidence type="ECO:0000313" key="9">
    <source>
        <dbReference type="RefSeq" id="XP_028281166.1"/>
    </source>
</evidence>
<dbReference type="InterPro" id="IPR011598">
    <property type="entry name" value="bHLH_dom"/>
</dbReference>
<evidence type="ECO:0000256" key="2">
    <source>
        <dbReference type="ARBA" id="ARBA00022491"/>
    </source>
</evidence>
<keyword evidence="5" id="KW-0539">Nucleus</keyword>
<dbReference type="PANTHER" id="PTHR10985">
    <property type="entry name" value="BASIC HELIX-LOOP-HELIX TRANSCRIPTION FACTOR, HES-RELATED"/>
    <property type="match status" value="1"/>
</dbReference>
<gene>
    <name evidence="9" type="primary">LOC114448440</name>
</gene>
<feature type="region of interest" description="Disordered" evidence="6">
    <location>
        <begin position="1"/>
        <end position="25"/>
    </location>
</feature>
<feature type="region of interest" description="Disordered" evidence="6">
    <location>
        <begin position="164"/>
        <end position="209"/>
    </location>
</feature>
<dbReference type="Gene3D" id="4.10.280.10">
    <property type="entry name" value="Helix-loop-helix DNA-binding domain"/>
    <property type="match status" value="1"/>
</dbReference>
<dbReference type="SMART" id="SM00353">
    <property type="entry name" value="HLH"/>
    <property type="match status" value="1"/>
</dbReference>
<dbReference type="PROSITE" id="PS50888">
    <property type="entry name" value="BHLH"/>
    <property type="match status" value="1"/>
</dbReference>
<sequence>MKLLQDLEDAKAKRKSLKPQVERRRRERINRSLESLKILLLQQQEESQRRVEKAEILEHTVTFLHSSAKERDQTTAGDGGQKLPFQDGFSTCLERAAQFLGPAGKGLWLGDALEASLAARFPHTDCASDALSSSSLLILKKSCRSMLQLLMHRSKHRQCTNTLRMASGHPHGDSRPTTRQQSRTGTSQASKQMAPLCHSGSQSLWRPWP</sequence>
<keyword evidence="2" id="KW-0678">Repressor</keyword>
<evidence type="ECO:0000256" key="6">
    <source>
        <dbReference type="SAM" id="MobiDB-lite"/>
    </source>
</evidence>
<evidence type="ECO:0000256" key="5">
    <source>
        <dbReference type="ARBA" id="ARBA00023242"/>
    </source>
</evidence>
<dbReference type="GO" id="GO:0005634">
    <property type="term" value="C:nucleus"/>
    <property type="evidence" value="ECO:0007669"/>
    <property type="project" value="UniProtKB-SubCell"/>
</dbReference>
<organism evidence="8 9">
    <name type="scientific">Parambassis ranga</name>
    <name type="common">Indian glassy fish</name>
    <dbReference type="NCBI Taxonomy" id="210632"/>
    <lineage>
        <taxon>Eukaryota</taxon>
        <taxon>Metazoa</taxon>
        <taxon>Chordata</taxon>
        <taxon>Craniata</taxon>
        <taxon>Vertebrata</taxon>
        <taxon>Euteleostomi</taxon>
        <taxon>Actinopterygii</taxon>
        <taxon>Neopterygii</taxon>
        <taxon>Teleostei</taxon>
        <taxon>Neoteleostei</taxon>
        <taxon>Acanthomorphata</taxon>
        <taxon>Ovalentaria</taxon>
        <taxon>Ambassidae</taxon>
        <taxon>Parambassis</taxon>
    </lineage>
</organism>
<evidence type="ECO:0000256" key="4">
    <source>
        <dbReference type="ARBA" id="ARBA00023163"/>
    </source>
</evidence>
<proteinExistence type="predicted"/>
<dbReference type="InterPro" id="IPR050370">
    <property type="entry name" value="HES_HEY"/>
</dbReference>
<dbReference type="Pfam" id="PF00010">
    <property type="entry name" value="HLH"/>
    <property type="match status" value="1"/>
</dbReference>
<feature type="compositionally biased region" description="Polar residues" evidence="6">
    <location>
        <begin position="199"/>
        <end position="209"/>
    </location>
</feature>
<dbReference type="AlphaFoldDB" id="A0A6P7K096"/>
<feature type="compositionally biased region" description="Basic residues" evidence="6">
    <location>
        <begin position="12"/>
        <end position="25"/>
    </location>
</feature>
<accession>A0A6P7K096</accession>
<keyword evidence="8" id="KW-1185">Reference proteome</keyword>
<evidence type="ECO:0000313" key="8">
    <source>
        <dbReference type="Proteomes" id="UP000515145"/>
    </source>
</evidence>
<dbReference type="GeneID" id="114448440"/>
<feature type="compositionally biased region" description="Low complexity" evidence="6">
    <location>
        <begin position="177"/>
        <end position="188"/>
    </location>
</feature>
<dbReference type="RefSeq" id="XP_028281166.1">
    <property type="nucleotide sequence ID" value="XM_028425365.1"/>
</dbReference>
<dbReference type="GO" id="GO:0046983">
    <property type="term" value="F:protein dimerization activity"/>
    <property type="evidence" value="ECO:0007669"/>
    <property type="project" value="InterPro"/>
</dbReference>
<keyword evidence="3" id="KW-0805">Transcription regulation</keyword>
<keyword evidence="4" id="KW-0804">Transcription</keyword>